<accession>A0A6A9QK11</accession>
<dbReference type="PROSITE" id="PS51257">
    <property type="entry name" value="PROKAR_LIPOPROTEIN"/>
    <property type="match status" value="1"/>
</dbReference>
<dbReference type="EMBL" id="WGGD01000005">
    <property type="protein sequence ID" value="MUN28078.1"/>
    <property type="molecule type" value="Genomic_DNA"/>
</dbReference>
<protein>
    <submittedName>
        <fullName evidence="2">RNA methyltransferase</fullName>
    </submittedName>
</protein>
<dbReference type="SUPFAM" id="SSF143437">
    <property type="entry name" value="THUMP domain-like"/>
    <property type="match status" value="1"/>
</dbReference>
<keyword evidence="1" id="KW-0812">Transmembrane</keyword>
<keyword evidence="2" id="KW-0808">Transferase</keyword>
<evidence type="ECO:0000256" key="1">
    <source>
        <dbReference type="SAM" id="Phobius"/>
    </source>
</evidence>
<gene>
    <name evidence="2" type="ORF">GC250_01020</name>
</gene>
<keyword evidence="1" id="KW-1133">Transmembrane helix</keyword>
<dbReference type="AlphaFoldDB" id="A0A6A9QK11"/>
<keyword evidence="3" id="KW-1185">Reference proteome</keyword>
<feature type="transmembrane region" description="Helical" evidence="1">
    <location>
        <begin position="7"/>
        <end position="31"/>
    </location>
</feature>
<proteinExistence type="predicted"/>
<evidence type="ECO:0000313" key="3">
    <source>
        <dbReference type="Proteomes" id="UP000470772"/>
    </source>
</evidence>
<dbReference type="GO" id="GO:0032259">
    <property type="term" value="P:methylation"/>
    <property type="evidence" value="ECO:0007669"/>
    <property type="project" value="UniProtKB-KW"/>
</dbReference>
<sequence>MLLREEFLMALILVSSIILSCILDLLTMNAYPKAIVTTGNNKGKKTTIELINRLLPYDNDVEIKEEIKNVLSIYSKLSPMEIYGLIASAPPSSAFKIFPFMDVAELQIETIIKKGVDLLLSKKVKKFYVECIQRTKEVNCREVEIGIGISMRGKAEVNYNEPDYVLFANIMKSFLGFSLFKNGQEKLSVSTLKLNMRK</sequence>
<comment type="caution">
    <text evidence="2">The sequence shown here is derived from an EMBL/GenBank/DDBJ whole genome shotgun (WGS) entry which is preliminary data.</text>
</comment>
<evidence type="ECO:0000313" key="2">
    <source>
        <dbReference type="EMBL" id="MUN28078.1"/>
    </source>
</evidence>
<keyword evidence="1" id="KW-0472">Membrane</keyword>
<dbReference type="GO" id="GO:0008168">
    <property type="term" value="F:methyltransferase activity"/>
    <property type="evidence" value="ECO:0007669"/>
    <property type="project" value="UniProtKB-KW"/>
</dbReference>
<dbReference type="Proteomes" id="UP000470772">
    <property type="component" value="Unassembled WGS sequence"/>
</dbReference>
<name>A0A6A9QK11_SULME</name>
<reference evidence="2 3" key="1">
    <citation type="submission" date="2019-10" db="EMBL/GenBank/DDBJ databases">
        <title>Sequencing and Assembly of Multiple Reported Metal-Biooxidizing Members of the Extremely Thermoacidophilic Archaeal Family Sulfolobaceae.</title>
        <authorList>
            <person name="Counts J.A."/>
            <person name="Kelly R.M."/>
        </authorList>
    </citation>
    <scope>NUCLEOTIDE SEQUENCE [LARGE SCALE GENOMIC DNA]</scope>
    <source>
        <strain evidence="2 3">DSM 6482</strain>
    </source>
</reference>
<organism evidence="2 3">
    <name type="scientific">Sulfuracidifex metallicus DSM 6482 = JCM 9184</name>
    <dbReference type="NCBI Taxonomy" id="523847"/>
    <lineage>
        <taxon>Archaea</taxon>
        <taxon>Thermoproteota</taxon>
        <taxon>Thermoprotei</taxon>
        <taxon>Sulfolobales</taxon>
        <taxon>Sulfolobaceae</taxon>
        <taxon>Sulfuracidifex</taxon>
    </lineage>
</organism>
<keyword evidence="2" id="KW-0489">Methyltransferase</keyword>